<dbReference type="SMART" id="SM00342">
    <property type="entry name" value="HTH_ARAC"/>
    <property type="match status" value="1"/>
</dbReference>
<dbReference type="Pfam" id="PF12833">
    <property type="entry name" value="HTH_18"/>
    <property type="match status" value="1"/>
</dbReference>
<dbReference type="Proteomes" id="UP000295645">
    <property type="component" value="Unassembled WGS sequence"/>
</dbReference>
<protein>
    <submittedName>
        <fullName evidence="5">AraC family transcriptional regulator</fullName>
    </submittedName>
</protein>
<dbReference type="GO" id="GO:0043565">
    <property type="term" value="F:sequence-specific DNA binding"/>
    <property type="evidence" value="ECO:0007669"/>
    <property type="project" value="InterPro"/>
</dbReference>
<evidence type="ECO:0000256" key="1">
    <source>
        <dbReference type="ARBA" id="ARBA00023015"/>
    </source>
</evidence>
<dbReference type="InterPro" id="IPR050204">
    <property type="entry name" value="AraC_XylS_family_regulators"/>
</dbReference>
<accession>A0A4R3YUX0</accession>
<dbReference type="InterPro" id="IPR018062">
    <property type="entry name" value="HTH_AraC-typ_CS"/>
</dbReference>
<proteinExistence type="predicted"/>
<keyword evidence="3" id="KW-0804">Transcription</keyword>
<dbReference type="PROSITE" id="PS01124">
    <property type="entry name" value="HTH_ARAC_FAMILY_2"/>
    <property type="match status" value="1"/>
</dbReference>
<dbReference type="Gene3D" id="1.10.10.60">
    <property type="entry name" value="Homeodomain-like"/>
    <property type="match status" value="2"/>
</dbReference>
<dbReference type="InterPro" id="IPR011051">
    <property type="entry name" value="RmlC_Cupin_sf"/>
</dbReference>
<dbReference type="InterPro" id="IPR032783">
    <property type="entry name" value="AraC_lig"/>
</dbReference>
<dbReference type="OrthoDB" id="9783876at2"/>
<dbReference type="Pfam" id="PF12852">
    <property type="entry name" value="Cupin_6"/>
    <property type="match status" value="1"/>
</dbReference>
<keyword evidence="2" id="KW-0238">DNA-binding</keyword>
<keyword evidence="1" id="KW-0805">Transcription regulation</keyword>
<dbReference type="PANTHER" id="PTHR46796">
    <property type="entry name" value="HTH-TYPE TRANSCRIPTIONAL ACTIVATOR RHAS-RELATED"/>
    <property type="match status" value="1"/>
</dbReference>
<dbReference type="InterPro" id="IPR009057">
    <property type="entry name" value="Homeodomain-like_sf"/>
</dbReference>
<keyword evidence="6" id="KW-1185">Reference proteome</keyword>
<reference evidence="5 6" key="1">
    <citation type="submission" date="2019-03" db="EMBL/GenBank/DDBJ databases">
        <title>Above-ground endophytic microbial communities from plants in different locations in the United States.</title>
        <authorList>
            <person name="Frank C."/>
        </authorList>
    </citation>
    <scope>NUCLEOTIDE SEQUENCE [LARGE SCALE GENOMIC DNA]</scope>
    <source>
        <strain evidence="5 6">LP_13_YM</strain>
    </source>
</reference>
<feature type="domain" description="HTH araC/xylS-type" evidence="4">
    <location>
        <begin position="206"/>
        <end position="304"/>
    </location>
</feature>
<dbReference type="GO" id="GO:0003700">
    <property type="term" value="F:DNA-binding transcription factor activity"/>
    <property type="evidence" value="ECO:0007669"/>
    <property type="project" value="InterPro"/>
</dbReference>
<dbReference type="SUPFAM" id="SSF51182">
    <property type="entry name" value="RmlC-like cupins"/>
    <property type="match status" value="1"/>
</dbReference>
<evidence type="ECO:0000256" key="2">
    <source>
        <dbReference type="ARBA" id="ARBA00023125"/>
    </source>
</evidence>
<dbReference type="EMBL" id="SMCS01000002">
    <property type="protein sequence ID" value="TCV96360.1"/>
    <property type="molecule type" value="Genomic_DNA"/>
</dbReference>
<evidence type="ECO:0000313" key="5">
    <source>
        <dbReference type="EMBL" id="TCV96360.1"/>
    </source>
</evidence>
<comment type="caution">
    <text evidence="5">The sequence shown here is derived from an EMBL/GenBank/DDBJ whole genome shotgun (WGS) entry which is preliminary data.</text>
</comment>
<dbReference type="PROSITE" id="PS00041">
    <property type="entry name" value="HTH_ARAC_FAMILY_1"/>
    <property type="match status" value="1"/>
</dbReference>
<name>A0A4R3YUX0_9GAMM</name>
<evidence type="ECO:0000313" key="6">
    <source>
        <dbReference type="Proteomes" id="UP000295645"/>
    </source>
</evidence>
<dbReference type="RefSeq" id="WP_132142550.1">
    <property type="nucleotide sequence ID" value="NZ_SMCS01000002.1"/>
</dbReference>
<organism evidence="5 6">
    <name type="scientific">Luteibacter rhizovicinus</name>
    <dbReference type="NCBI Taxonomy" id="242606"/>
    <lineage>
        <taxon>Bacteria</taxon>
        <taxon>Pseudomonadati</taxon>
        <taxon>Pseudomonadota</taxon>
        <taxon>Gammaproteobacteria</taxon>
        <taxon>Lysobacterales</taxon>
        <taxon>Rhodanobacteraceae</taxon>
        <taxon>Luteibacter</taxon>
    </lineage>
</organism>
<dbReference type="AlphaFoldDB" id="A0A4R3YUX0"/>
<dbReference type="InterPro" id="IPR018060">
    <property type="entry name" value="HTH_AraC"/>
</dbReference>
<sequence length="309" mass="33947">MDILSELIEAHPGRGNLDARCQWSGHWSLIHEAEAPGTVRYHVVVDGELYVEIAGQPPFVAGTGDVIMLPGGDRHTLAANAKDEGAAPPAYRLRPHPLVQWRKSDDESTAALDLFCGLIDFGEGATVLLRALPRVLHLPAGEGPCIQAARSVVALMRYEIQNPSDGSRALMGTLSQSLFTLTLRYWWRTDSHLQGIIGLLREPRLRPAAVTMLTRYMDDVTVPALADACHMSRASFIRLFEKTTQDTPAAMLTRMRMDAAAVRLSRTKENVGQIAASVGFQSDSAFIRAFEREKGQSPSAYRRQLSGND</sequence>
<dbReference type="InterPro" id="IPR020449">
    <property type="entry name" value="Tscrpt_reg_AraC-type_HTH"/>
</dbReference>
<dbReference type="PANTHER" id="PTHR46796:SF7">
    <property type="entry name" value="ARAC FAMILY TRANSCRIPTIONAL REGULATOR"/>
    <property type="match status" value="1"/>
</dbReference>
<evidence type="ECO:0000259" key="4">
    <source>
        <dbReference type="PROSITE" id="PS01124"/>
    </source>
</evidence>
<evidence type="ECO:0000256" key="3">
    <source>
        <dbReference type="ARBA" id="ARBA00023163"/>
    </source>
</evidence>
<gene>
    <name evidence="5" type="ORF">EC912_102711</name>
</gene>
<dbReference type="SUPFAM" id="SSF46689">
    <property type="entry name" value="Homeodomain-like"/>
    <property type="match status" value="2"/>
</dbReference>
<dbReference type="PRINTS" id="PR00032">
    <property type="entry name" value="HTHARAC"/>
</dbReference>